<dbReference type="GO" id="GO:0010032">
    <property type="term" value="P:meiotic chromosome condensation"/>
    <property type="evidence" value="ECO:0007669"/>
    <property type="project" value="TreeGrafter"/>
</dbReference>
<evidence type="ECO:0000256" key="2">
    <source>
        <dbReference type="ARBA" id="ARBA00022618"/>
    </source>
</evidence>
<dbReference type="InterPro" id="IPR032682">
    <property type="entry name" value="Cnd1_C"/>
</dbReference>
<dbReference type="VEuPathDB" id="FungiDB:H257_00356"/>
<name>A0A418DDE3_APHAT</name>
<feature type="compositionally biased region" description="Acidic residues" evidence="7">
    <location>
        <begin position="1254"/>
        <end position="1270"/>
    </location>
</feature>
<evidence type="ECO:0000256" key="3">
    <source>
        <dbReference type="ARBA" id="ARBA00022776"/>
    </source>
</evidence>
<keyword evidence="5" id="KW-0539">Nucleus</keyword>
<evidence type="ECO:0000256" key="6">
    <source>
        <dbReference type="ARBA" id="ARBA00023306"/>
    </source>
</evidence>
<gene>
    <name evidence="10" type="ORF">DYB35_001152</name>
</gene>
<accession>A0A418DDE3</accession>
<keyword evidence="4" id="KW-0226">DNA condensation</keyword>
<feature type="domain" description="Condensin complex subunit 1 C-terminal" evidence="9">
    <location>
        <begin position="861"/>
        <end position="972"/>
    </location>
</feature>
<dbReference type="GO" id="GO:0042393">
    <property type="term" value="F:histone binding"/>
    <property type="evidence" value="ECO:0007669"/>
    <property type="project" value="TreeGrafter"/>
</dbReference>
<evidence type="ECO:0000256" key="7">
    <source>
        <dbReference type="SAM" id="MobiDB-lite"/>
    </source>
</evidence>
<evidence type="ECO:0000259" key="8">
    <source>
        <dbReference type="Pfam" id="PF01814"/>
    </source>
</evidence>
<evidence type="ECO:0000256" key="1">
    <source>
        <dbReference type="ARBA" id="ARBA00004123"/>
    </source>
</evidence>
<dbReference type="GO" id="GO:0005634">
    <property type="term" value="C:nucleus"/>
    <property type="evidence" value="ECO:0007669"/>
    <property type="project" value="UniProtKB-SubCell"/>
</dbReference>
<feature type="region of interest" description="Disordered" evidence="7">
    <location>
        <begin position="1068"/>
        <end position="1093"/>
    </location>
</feature>
<feature type="domain" description="Hemerythrin-like" evidence="8">
    <location>
        <begin position="1374"/>
        <end position="1486"/>
    </location>
</feature>
<dbReference type="InterPro" id="IPR011989">
    <property type="entry name" value="ARM-like"/>
</dbReference>
<dbReference type="GO" id="GO:0007076">
    <property type="term" value="P:mitotic chromosome condensation"/>
    <property type="evidence" value="ECO:0007669"/>
    <property type="project" value="InterPro"/>
</dbReference>
<evidence type="ECO:0000313" key="11">
    <source>
        <dbReference type="Proteomes" id="UP000285712"/>
    </source>
</evidence>
<evidence type="ECO:0008006" key="12">
    <source>
        <dbReference type="Google" id="ProtNLM"/>
    </source>
</evidence>
<dbReference type="GO" id="GO:0000796">
    <property type="term" value="C:condensin complex"/>
    <property type="evidence" value="ECO:0007669"/>
    <property type="project" value="TreeGrafter"/>
</dbReference>
<dbReference type="SUPFAM" id="SSF48371">
    <property type="entry name" value="ARM repeat"/>
    <property type="match status" value="1"/>
</dbReference>
<protein>
    <recommendedName>
        <fullName evidence="12">Hemerythrin-like domain-containing protein</fullName>
    </recommendedName>
</protein>
<comment type="subcellular location">
    <subcellularLocation>
        <location evidence="1">Nucleus</location>
    </subcellularLocation>
</comment>
<evidence type="ECO:0000256" key="4">
    <source>
        <dbReference type="ARBA" id="ARBA00023067"/>
    </source>
</evidence>
<dbReference type="InterPro" id="IPR016024">
    <property type="entry name" value="ARM-type_fold"/>
</dbReference>
<dbReference type="CDD" id="cd12108">
    <property type="entry name" value="Hr-like"/>
    <property type="match status" value="1"/>
</dbReference>
<dbReference type="Gene3D" id="1.25.10.10">
    <property type="entry name" value="Leucine-rich Repeat Variant"/>
    <property type="match status" value="1"/>
</dbReference>
<feature type="compositionally biased region" description="Basic and acidic residues" evidence="7">
    <location>
        <begin position="1271"/>
        <end position="1281"/>
    </location>
</feature>
<keyword evidence="2" id="KW-0132">Cell division</keyword>
<evidence type="ECO:0000259" key="9">
    <source>
        <dbReference type="Pfam" id="PF12717"/>
    </source>
</evidence>
<feature type="region of interest" description="Disordered" evidence="7">
    <location>
        <begin position="1254"/>
        <end position="1293"/>
    </location>
</feature>
<dbReference type="GO" id="GO:0000779">
    <property type="term" value="C:condensed chromosome, centromeric region"/>
    <property type="evidence" value="ECO:0007669"/>
    <property type="project" value="TreeGrafter"/>
</dbReference>
<dbReference type="Pfam" id="PF12717">
    <property type="entry name" value="Cnd1"/>
    <property type="match status" value="1"/>
</dbReference>
<dbReference type="PANTHER" id="PTHR14222">
    <property type="entry name" value="CONDENSIN"/>
    <property type="match status" value="1"/>
</dbReference>
<comment type="caution">
    <text evidence="10">The sequence shown here is derived from an EMBL/GenBank/DDBJ whole genome shotgun (WGS) entry which is preliminary data.</text>
</comment>
<keyword evidence="3" id="KW-0498">Mitosis</keyword>
<dbReference type="Pfam" id="PF01814">
    <property type="entry name" value="Hemerythrin"/>
    <property type="match status" value="1"/>
</dbReference>
<evidence type="ECO:0000256" key="5">
    <source>
        <dbReference type="ARBA" id="ARBA00023242"/>
    </source>
</evidence>
<organism evidence="10 11">
    <name type="scientific">Aphanomyces astaci</name>
    <name type="common">Crayfish plague agent</name>
    <dbReference type="NCBI Taxonomy" id="112090"/>
    <lineage>
        <taxon>Eukaryota</taxon>
        <taxon>Sar</taxon>
        <taxon>Stramenopiles</taxon>
        <taxon>Oomycota</taxon>
        <taxon>Saprolegniomycetes</taxon>
        <taxon>Saprolegniales</taxon>
        <taxon>Verrucalvaceae</taxon>
        <taxon>Aphanomyces</taxon>
    </lineage>
</organism>
<dbReference type="Proteomes" id="UP000285712">
    <property type="component" value="Unassembled WGS sequence"/>
</dbReference>
<dbReference type="GO" id="GO:0051301">
    <property type="term" value="P:cell division"/>
    <property type="evidence" value="ECO:0007669"/>
    <property type="project" value="UniProtKB-KW"/>
</dbReference>
<reference evidence="10 11" key="1">
    <citation type="submission" date="2018-08" db="EMBL/GenBank/DDBJ databases">
        <title>Aphanomyces genome sequencing and annotation.</title>
        <authorList>
            <person name="Minardi D."/>
            <person name="Oidtmann B."/>
            <person name="Van Der Giezen M."/>
            <person name="Studholme D.J."/>
        </authorList>
    </citation>
    <scope>NUCLEOTIDE SEQUENCE [LARGE SCALE GENOMIC DNA]</scope>
    <source>
        <strain evidence="10 11">Sv</strain>
    </source>
</reference>
<keyword evidence="6" id="KW-0131">Cell cycle</keyword>
<dbReference type="Gene3D" id="1.20.120.520">
    <property type="entry name" value="nmb1532 protein domain like"/>
    <property type="match status" value="1"/>
</dbReference>
<proteinExistence type="predicted"/>
<dbReference type="EMBL" id="QUTG01003152">
    <property type="protein sequence ID" value="RHY92908.1"/>
    <property type="molecule type" value="Genomic_DNA"/>
</dbReference>
<evidence type="ECO:0000313" key="10">
    <source>
        <dbReference type="EMBL" id="RHY92908.1"/>
    </source>
</evidence>
<sequence length="1493" mass="167478">MRTEHDVWDELRQCVAFFDLRGITDEDVEDILSQKFQMLNAGHKDETYNCLDVLPTARLERTASCFTSVLKLIQKNPSKSNIFWETLSGAIDERVMHRTILATLDLCMSKVSALAKVDGSTPTDAQSPLSKGLLAANIYLMWLHVPGGSAYSVFMPFVYQDALWVLLGWAKFMYAPVLDELASTSAGRSGQTKRKQAKASTTRVLSTELATYGHDVLDALVSLGSMRSFDVDAVAATLDAVVSIAALMAVQVAPADQCRHVLKALYPQHAHQVLGRLMPSLAVQSKSLPRGSWDSQQHMTAFHAWSLETTDQLLGSPDHHEAGDEEGTLLVVCVLQQLCIRSPDKTDDRKQVAAALVALFYHHVRPHAAATSTFLTFLDSFSRSDKVACRQFAVEVTTQLILNDQWTTTSDQQLRLMYALLLQRASDRSVWVRNKALVGLTAVLSRSALQQTPSSPWSHAVVAELTKTTNPRDDAVSSQLSRLLQDRLQDDKKMVRKSALQALEVLLVVEPDMEMVAEIQLKCTDSSIVVRKQAMQVLTTLLSKDPTNRDLQSIWNWGVLPLVNDPEPTVQTSCVDLVHATLCQRLWEWHDRRRRRQDNDTIPPSLAAVLDQFAQLDRMLVNFFQVAIRHLVKRGKLDVCDVVRHCMQGIKLPQAESSSWVMLDELHAHLLEHVTAADCRVLTNMWNNKLPENDHTLRMLRVLSSVAPRVAAMDASAIATGLQQSLHAFSFPMNVIPGAILALRQLNSNSQPRSLWVVDLWSACDTAMNDVVGQGITDVTRLQRVLCTMGDLWSDMDQYTQRLQHIHRFLLPSFNHETTPAAVRAVAFLALGKVSLASQAIAKDSMTMFIRELQTSDNVAIRSNILLILGDLCMQYTSMVEVYVPTIAACVLNPDVLLRRNVLLMLTQLILQGYIKWKDALVHYFLHLVVDDNVELAHLARHVLSGALLQKTPNLFTTKFVETIFVLNNAMDPSTSVAALSDADVHALSCSGADRFPRRWDVYQFMLSTMTDFQKVDLTGKLTRGILEEVSEQKLHLHANPTDIRDNSVERVVQDALLVLSSSEIKLSPRGGSGDGDDNYNQMDDMDAPSSSMKDATRNLASKLAKKNLVVNVIPVVIGVKHQLEAKRSPVMRYLLHYIQDLMTSFKDEVTDVLNMDPQLAKEIAFDLKQYKAQKLAKSRPSFGGTSSMGVTTPLLKKHMTPLTRILRERRSSFQDCGSDDESVMKTLDFSTREVPPPSAARGRSIAPLVEVVPVEDEEEKEAEVSSDSDFEQHSDEHDIVDVGNDSEGEETKDDDVVVGADGMYSESFSAQEIALERMAAEATEALARLPTLERLAELRSIEDVQVRRQKTKDVHALLLREWKQDRRWGGMGRHLVEDIHVSFRRGFEMLVKEGEMRQEVNVSSFRQLDNSLHHHHSIEDHSWFPRLKQLHPESRSEVDILERDHRKLIELEARVASGDYDALVEFVEHLMDHLNREEMLSVPWLLEGTGGL</sequence>
<dbReference type="InterPro" id="IPR012312">
    <property type="entry name" value="Hemerythrin-like"/>
</dbReference>
<dbReference type="PANTHER" id="PTHR14222:SF1">
    <property type="entry name" value="CONDENSIN-2 COMPLEX SUBUNIT D3"/>
    <property type="match status" value="1"/>
</dbReference>
<dbReference type="InterPro" id="IPR026971">
    <property type="entry name" value="CND1/NCAPD3"/>
</dbReference>
<dbReference type="VEuPathDB" id="FungiDB:H257_00354"/>